<dbReference type="EMBL" id="QYUR01000008">
    <property type="protein sequence ID" value="RJG08703.1"/>
    <property type="molecule type" value="Genomic_DNA"/>
</dbReference>
<dbReference type="AlphaFoldDB" id="A0A418X8K2"/>
<accession>A0A418X8K2</accession>
<comment type="caution">
    <text evidence="1">The sequence shown here is derived from an EMBL/GenBank/DDBJ whole genome shotgun (WGS) entry which is preliminary data.</text>
</comment>
<evidence type="ECO:0000313" key="1">
    <source>
        <dbReference type="EMBL" id="RJG08703.1"/>
    </source>
</evidence>
<organism evidence="1 2">
    <name type="scientific">Pseudomonas cavernicola</name>
    <dbReference type="NCBI Taxonomy" id="2320866"/>
    <lineage>
        <taxon>Bacteria</taxon>
        <taxon>Pseudomonadati</taxon>
        <taxon>Pseudomonadota</taxon>
        <taxon>Gammaproteobacteria</taxon>
        <taxon>Pseudomonadales</taxon>
        <taxon>Pseudomonadaceae</taxon>
        <taxon>Pseudomonas</taxon>
    </lineage>
</organism>
<evidence type="ECO:0000313" key="2">
    <source>
        <dbReference type="Proteomes" id="UP000284021"/>
    </source>
</evidence>
<dbReference type="OrthoDB" id="3035606at2"/>
<protein>
    <submittedName>
        <fullName evidence="1">Uncharacterized protein</fullName>
    </submittedName>
</protein>
<keyword evidence="2" id="KW-1185">Reference proteome</keyword>
<name>A0A418X8K2_9PSED</name>
<proteinExistence type="predicted"/>
<dbReference type="RefSeq" id="WP_119956505.1">
    <property type="nucleotide sequence ID" value="NZ_QYUR01000008.1"/>
</dbReference>
<dbReference type="Proteomes" id="UP000284021">
    <property type="component" value="Unassembled WGS sequence"/>
</dbReference>
<reference evidence="1 2" key="1">
    <citation type="submission" date="2018-09" db="EMBL/GenBank/DDBJ databases">
        <authorList>
            <person name="Zhu H."/>
        </authorList>
    </citation>
    <scope>NUCLEOTIDE SEQUENCE [LARGE SCALE GENOMIC DNA]</scope>
    <source>
        <strain evidence="1 2">K1S02-6</strain>
    </source>
</reference>
<gene>
    <name evidence="1" type="ORF">D3879_22730</name>
</gene>
<sequence>MSDLQPYELDALWLLTREWDDWDCELEEGRVTYPVSRLDVAAYLQEELLNQAVNWSDARISKYLERRYDWG</sequence>